<feature type="domain" description="Pex N-terminal" evidence="19">
    <location>
        <begin position="63"/>
        <end position="299"/>
    </location>
</feature>
<dbReference type="GO" id="GO:0061630">
    <property type="term" value="F:ubiquitin protein ligase activity"/>
    <property type="evidence" value="ECO:0007669"/>
    <property type="project" value="UniProtKB-EC"/>
</dbReference>
<evidence type="ECO:0000256" key="5">
    <source>
        <dbReference type="ARBA" id="ARBA00022679"/>
    </source>
</evidence>
<keyword evidence="9" id="KW-0833">Ubl conjugation pathway</keyword>
<evidence type="ECO:0000256" key="7">
    <source>
        <dbReference type="ARBA" id="ARBA00022723"/>
    </source>
</evidence>
<keyword evidence="4" id="KW-0813">Transport</keyword>
<evidence type="ECO:0000259" key="19">
    <source>
        <dbReference type="Pfam" id="PF04757"/>
    </source>
</evidence>
<evidence type="ECO:0000256" key="4">
    <source>
        <dbReference type="ARBA" id="ARBA00022448"/>
    </source>
</evidence>
<evidence type="ECO:0000256" key="15">
    <source>
        <dbReference type="ARBA" id="ARBA00032511"/>
    </source>
</evidence>
<dbReference type="Proteomes" id="UP000311382">
    <property type="component" value="Unassembled WGS sequence"/>
</dbReference>
<evidence type="ECO:0000256" key="3">
    <source>
        <dbReference type="ARBA" id="ARBA00008704"/>
    </source>
</evidence>
<dbReference type="EMBL" id="SOZI01000039">
    <property type="protein sequence ID" value="TNY21668.1"/>
    <property type="molecule type" value="Genomic_DNA"/>
</dbReference>
<dbReference type="GO" id="GO:0008270">
    <property type="term" value="F:zinc ion binding"/>
    <property type="evidence" value="ECO:0007669"/>
    <property type="project" value="UniProtKB-KW"/>
</dbReference>
<keyword evidence="21" id="KW-1185">Reference proteome</keyword>
<dbReference type="OrthoDB" id="1701437at2759"/>
<name>A0A5C5FY03_9BASI</name>
<evidence type="ECO:0000256" key="9">
    <source>
        <dbReference type="ARBA" id="ARBA00022786"/>
    </source>
</evidence>
<comment type="caution">
    <text evidence="20">The sequence shown here is derived from an EMBL/GenBank/DDBJ whole genome shotgun (WGS) entry which is preliminary data.</text>
</comment>
<evidence type="ECO:0000313" key="20">
    <source>
        <dbReference type="EMBL" id="TNY21668.1"/>
    </source>
</evidence>
<feature type="region of interest" description="Disordered" evidence="18">
    <location>
        <begin position="1"/>
        <end position="30"/>
    </location>
</feature>
<dbReference type="STRING" id="5288.A0A5C5FY03"/>
<evidence type="ECO:0000256" key="17">
    <source>
        <dbReference type="ARBA" id="ARBA00034523"/>
    </source>
</evidence>
<keyword evidence="10" id="KW-0862">Zinc</keyword>
<dbReference type="InterPro" id="IPR025654">
    <property type="entry name" value="PEX2/10"/>
</dbReference>
<evidence type="ECO:0000256" key="12">
    <source>
        <dbReference type="ARBA" id="ARBA00022989"/>
    </source>
</evidence>
<feature type="compositionally biased region" description="Acidic residues" evidence="18">
    <location>
        <begin position="479"/>
        <end position="492"/>
    </location>
</feature>
<dbReference type="AlphaFoldDB" id="A0A5C5FY03"/>
<comment type="catalytic activity">
    <reaction evidence="16">
        <text>[E2 ubiquitin-conjugating enzyme]-S-ubiquitinyl-L-cysteine + [acceptor protein]-L-cysteine = [E2 ubiquitin-conjugating enzyme]-L-cysteine + [acceptor protein]-S-ubiquitinyl-L-cysteine.</text>
        <dbReference type="EC" id="2.3.2.36"/>
    </reaction>
</comment>
<keyword evidence="6" id="KW-0812">Transmembrane</keyword>
<dbReference type="Pfam" id="PF04757">
    <property type="entry name" value="Pex2_Pex12"/>
    <property type="match status" value="1"/>
</dbReference>
<organism evidence="20 21">
    <name type="scientific">Rhodotorula diobovata</name>
    <dbReference type="NCBI Taxonomy" id="5288"/>
    <lineage>
        <taxon>Eukaryota</taxon>
        <taxon>Fungi</taxon>
        <taxon>Dikarya</taxon>
        <taxon>Basidiomycota</taxon>
        <taxon>Pucciniomycotina</taxon>
        <taxon>Microbotryomycetes</taxon>
        <taxon>Sporidiobolales</taxon>
        <taxon>Sporidiobolaceae</taxon>
        <taxon>Rhodotorula</taxon>
    </lineage>
</organism>
<dbReference type="GO" id="GO:0016562">
    <property type="term" value="P:protein import into peroxisome matrix, receptor recycling"/>
    <property type="evidence" value="ECO:0007669"/>
    <property type="project" value="UniProtKB-ARBA"/>
</dbReference>
<dbReference type="InterPro" id="IPR006845">
    <property type="entry name" value="Pex_N"/>
</dbReference>
<keyword evidence="11" id="KW-0653">Protein transport</keyword>
<accession>A0A5C5FY03</accession>
<keyword evidence="8" id="KW-0863">Zinc-finger</keyword>
<evidence type="ECO:0000256" key="18">
    <source>
        <dbReference type="SAM" id="MobiDB-lite"/>
    </source>
</evidence>
<gene>
    <name evidence="20" type="ORF">DMC30DRAFT_350253</name>
</gene>
<dbReference type="GO" id="GO:0016567">
    <property type="term" value="P:protein ubiquitination"/>
    <property type="evidence" value="ECO:0007669"/>
    <property type="project" value="UniProtKB-ARBA"/>
</dbReference>
<evidence type="ECO:0000256" key="6">
    <source>
        <dbReference type="ARBA" id="ARBA00022692"/>
    </source>
</evidence>
<evidence type="ECO:0000256" key="11">
    <source>
        <dbReference type="ARBA" id="ARBA00022927"/>
    </source>
</evidence>
<sequence>MSSPPPQAGPSSARADDLERFWHPPPASSTAAVPTLRAKLAHLPSSPALRISRVAQLDASLLDGELENILHAPVKAALDGVRPAGGRSFEPEFLALLRLAVLRMSLWDRGATYGSTLQNLRYRNEGRHAQGLQGAASDSTLSRVQKLAYTLLVVLPPYLHARLQDRMLASSWADEPLPRSWFALVDLRRLLVRGWRREEEMIQWRREWKRSAWELLGLAERFSAVLGLANFLVFLYNGRYRTLIDRVLKMRLVYSQRAFVPNVSFEFLNRQLVWEAFTEFLLFLLPLVNMHRLRLRITKAVTSRATKSTTLRVLASALPAPVASTLGLSSIRSASSSSKSASLAQSDKPHGPLAFLPPHTCPVCYSAANAPPTSLPSASFADPTLPSASLLSSSAAGAAGDGDTSVKVPYVADCRFGCRYCYYCVVGALAKAEEEAEDAWTCLRCGEEVRGAKREAVEVVREDDADEGEGEGDNAGTADEAEQDEEDEVPVV</sequence>
<protein>
    <recommendedName>
        <fullName evidence="17">RING-type E3 ubiquitin transferase (cysteine targeting)</fullName>
        <ecNumber evidence="17">2.3.2.36</ecNumber>
    </recommendedName>
    <alternativeName>
        <fullName evidence="15">Peroxin-2</fullName>
    </alternativeName>
</protein>
<keyword evidence="13" id="KW-0472">Membrane</keyword>
<comment type="similarity">
    <text evidence="3">Belongs to the pex2/pex10/pex12 family.</text>
</comment>
<evidence type="ECO:0000256" key="16">
    <source>
        <dbReference type="ARBA" id="ARBA00034438"/>
    </source>
</evidence>
<comment type="subcellular location">
    <subcellularLocation>
        <location evidence="1">Peroxisome membrane</location>
        <topology evidence="1">Multi-pass membrane protein</topology>
    </subcellularLocation>
</comment>
<evidence type="ECO:0000313" key="21">
    <source>
        <dbReference type="Proteomes" id="UP000311382"/>
    </source>
</evidence>
<keyword evidence="5" id="KW-0808">Transferase</keyword>
<dbReference type="EC" id="2.3.2.36" evidence="17"/>
<comment type="pathway">
    <text evidence="2">Protein modification; protein ubiquitination.</text>
</comment>
<dbReference type="PANTHER" id="PTHR48178:SF1">
    <property type="entry name" value="PEROXISOME BIOGENESIS FACTOR 2"/>
    <property type="match status" value="1"/>
</dbReference>
<proteinExistence type="inferred from homology"/>
<reference evidence="20 21" key="1">
    <citation type="submission" date="2019-03" db="EMBL/GenBank/DDBJ databases">
        <title>Rhodosporidium diobovatum UCD-FST 08-225 genome sequencing, assembly, and annotation.</title>
        <authorList>
            <person name="Fakankun I.U."/>
            <person name="Fristensky B."/>
            <person name="Levin D.B."/>
        </authorList>
    </citation>
    <scope>NUCLEOTIDE SEQUENCE [LARGE SCALE GENOMIC DNA]</scope>
    <source>
        <strain evidence="20 21">UCD-FST 08-225</strain>
    </source>
</reference>
<evidence type="ECO:0000256" key="10">
    <source>
        <dbReference type="ARBA" id="ARBA00022833"/>
    </source>
</evidence>
<dbReference type="PANTHER" id="PTHR48178">
    <property type="entry name" value="PEROXISOME BIOGENESIS FACTOR 2"/>
    <property type="match status" value="1"/>
</dbReference>
<evidence type="ECO:0000256" key="8">
    <source>
        <dbReference type="ARBA" id="ARBA00022771"/>
    </source>
</evidence>
<evidence type="ECO:0000256" key="14">
    <source>
        <dbReference type="ARBA" id="ARBA00023140"/>
    </source>
</evidence>
<feature type="compositionally biased region" description="Acidic residues" evidence="18">
    <location>
        <begin position="463"/>
        <end position="472"/>
    </location>
</feature>
<keyword evidence="12" id="KW-1133">Transmembrane helix</keyword>
<feature type="region of interest" description="Disordered" evidence="18">
    <location>
        <begin position="454"/>
        <end position="492"/>
    </location>
</feature>
<dbReference type="GO" id="GO:0005778">
    <property type="term" value="C:peroxisomal membrane"/>
    <property type="evidence" value="ECO:0007669"/>
    <property type="project" value="UniProtKB-SubCell"/>
</dbReference>
<evidence type="ECO:0000256" key="13">
    <source>
        <dbReference type="ARBA" id="ARBA00023136"/>
    </source>
</evidence>
<keyword evidence="7" id="KW-0479">Metal-binding</keyword>
<evidence type="ECO:0000256" key="2">
    <source>
        <dbReference type="ARBA" id="ARBA00004906"/>
    </source>
</evidence>
<evidence type="ECO:0000256" key="1">
    <source>
        <dbReference type="ARBA" id="ARBA00004585"/>
    </source>
</evidence>
<keyword evidence="14" id="KW-0576">Peroxisome</keyword>